<name>A0ABW6BBJ3_9SPHI</name>
<feature type="domain" description="Glycosyltransferase 2-like" evidence="1">
    <location>
        <begin position="8"/>
        <end position="172"/>
    </location>
</feature>
<keyword evidence="3" id="KW-1185">Reference proteome</keyword>
<dbReference type="Gene3D" id="3.90.550.10">
    <property type="entry name" value="Spore Coat Polysaccharide Biosynthesis Protein SpsA, Chain A"/>
    <property type="match status" value="1"/>
</dbReference>
<dbReference type="PANTHER" id="PTHR22916">
    <property type="entry name" value="GLYCOSYLTRANSFERASE"/>
    <property type="match status" value="1"/>
</dbReference>
<evidence type="ECO:0000259" key="1">
    <source>
        <dbReference type="Pfam" id="PF00535"/>
    </source>
</evidence>
<sequence>MASEKLVSLVMPAYKAKFLKQALDSILKQSYSNFELIIVDDASPENLSDIMAEYSDPRISYYRNKQNLGGQSLVMQWNHSITYAKGEYLVLAADDDIYHPNFLKTCVELAVKYPHVDVVRSRVEQIDEENNLLGIDGILPEFCSKYQFLKYWLNATVFTCIGNFMFKTAVIKEKQFIDFPSAFGSDTASAIMMAENGIANTQAMLFSFRLSSIHLSSSKGKLLEKLAANTLLFKWLRDLGYPRPTNRYDLLAFSQTQWPHLYAKCKYDYYNLVIKYMPFSKFNLIGACELLTRKDKLLMFARFCFDKLFRRV</sequence>
<proteinExistence type="predicted"/>
<dbReference type="CDD" id="cd00761">
    <property type="entry name" value="Glyco_tranf_GTA_type"/>
    <property type="match status" value="1"/>
</dbReference>
<dbReference type="InterPro" id="IPR001173">
    <property type="entry name" value="Glyco_trans_2-like"/>
</dbReference>
<evidence type="ECO:0000313" key="2">
    <source>
        <dbReference type="EMBL" id="MFD2966832.1"/>
    </source>
</evidence>
<dbReference type="PANTHER" id="PTHR22916:SF3">
    <property type="entry name" value="UDP-GLCNAC:BETAGAL BETA-1,3-N-ACETYLGLUCOSAMINYLTRANSFERASE-LIKE PROTEIN 1"/>
    <property type="match status" value="1"/>
</dbReference>
<protein>
    <submittedName>
        <fullName evidence="2">Glycosyltransferase family 2 protein</fullName>
    </submittedName>
</protein>
<evidence type="ECO:0000313" key="3">
    <source>
        <dbReference type="Proteomes" id="UP001597525"/>
    </source>
</evidence>
<dbReference type="Pfam" id="PF00535">
    <property type="entry name" value="Glycos_transf_2"/>
    <property type="match status" value="1"/>
</dbReference>
<dbReference type="Proteomes" id="UP001597525">
    <property type="component" value="Unassembled WGS sequence"/>
</dbReference>
<reference evidence="3" key="1">
    <citation type="journal article" date="2019" name="Int. J. Syst. Evol. Microbiol.">
        <title>The Global Catalogue of Microorganisms (GCM) 10K type strain sequencing project: providing services to taxonomists for standard genome sequencing and annotation.</title>
        <authorList>
            <consortium name="The Broad Institute Genomics Platform"/>
            <consortium name="The Broad Institute Genome Sequencing Center for Infectious Disease"/>
            <person name="Wu L."/>
            <person name="Ma J."/>
        </authorList>
    </citation>
    <scope>NUCLEOTIDE SEQUENCE [LARGE SCALE GENOMIC DNA]</scope>
    <source>
        <strain evidence="3">KCTC 22814</strain>
    </source>
</reference>
<dbReference type="SUPFAM" id="SSF53448">
    <property type="entry name" value="Nucleotide-diphospho-sugar transferases"/>
    <property type="match status" value="1"/>
</dbReference>
<accession>A0ABW6BBJ3</accession>
<dbReference type="InterPro" id="IPR029044">
    <property type="entry name" value="Nucleotide-diphossugar_trans"/>
</dbReference>
<organism evidence="2 3">
    <name type="scientific">Sphingobacterium bambusae</name>
    <dbReference type="NCBI Taxonomy" id="662858"/>
    <lineage>
        <taxon>Bacteria</taxon>
        <taxon>Pseudomonadati</taxon>
        <taxon>Bacteroidota</taxon>
        <taxon>Sphingobacteriia</taxon>
        <taxon>Sphingobacteriales</taxon>
        <taxon>Sphingobacteriaceae</taxon>
        <taxon>Sphingobacterium</taxon>
    </lineage>
</organism>
<dbReference type="RefSeq" id="WP_320182531.1">
    <property type="nucleotide sequence ID" value="NZ_CP138332.1"/>
</dbReference>
<dbReference type="EMBL" id="JBHUPB010000004">
    <property type="protein sequence ID" value="MFD2966832.1"/>
    <property type="molecule type" value="Genomic_DNA"/>
</dbReference>
<comment type="caution">
    <text evidence="2">The sequence shown here is derived from an EMBL/GenBank/DDBJ whole genome shotgun (WGS) entry which is preliminary data.</text>
</comment>
<gene>
    <name evidence="2" type="ORF">ACFS7Y_05515</name>
</gene>